<reference evidence="3" key="2">
    <citation type="submission" date="2015-07" db="EMBL/GenBank/DDBJ databases">
        <authorList>
            <person name="Noorani M."/>
        </authorList>
    </citation>
    <scope>NUCLEOTIDE SEQUENCE</scope>
    <source>
        <strain evidence="3">Yugu1</strain>
    </source>
</reference>
<dbReference type="OrthoDB" id="689746at2759"/>
<evidence type="ECO:0000259" key="2">
    <source>
        <dbReference type="Pfam" id="PF07762"/>
    </source>
</evidence>
<feature type="region of interest" description="Disordered" evidence="1">
    <location>
        <begin position="222"/>
        <end position="247"/>
    </location>
</feature>
<dbReference type="EMBL" id="CM003536">
    <property type="protein sequence ID" value="RCV40492.1"/>
    <property type="molecule type" value="Genomic_DNA"/>
</dbReference>
<accession>A0A368SDI6</accession>
<dbReference type="PANTHER" id="PTHR33086:SF54">
    <property type="entry name" value="DUF1618 DOMAIN-CONTAINING PROTEIN"/>
    <property type="match status" value="1"/>
</dbReference>
<feature type="compositionally biased region" description="Polar residues" evidence="1">
    <location>
        <begin position="235"/>
        <end position="247"/>
    </location>
</feature>
<feature type="domain" description="DUF1618" evidence="2">
    <location>
        <begin position="113"/>
        <end position="236"/>
    </location>
</feature>
<sequence length="247" mass="27538">MYAVGRIVLAEQGLFVVVVIFHLECGRDLAYFLVYDDVDASLSMMNYLTDLYEASNAYKSVPNAPAAAAPASCSSWLKSRLLGRCSREVLPAREVRDPFIADAAFPLHGKGFWGDVTQGLVHFDLRAATSDGDPAAVDFGFIELPRECQLDLGQMLKVRDERTTLTRTMARVGESIWFVCIDQAEQVADDVLTMWTLELPGERWKKEWEVSARELWGFDGFREAGLPDEAPEYPTTLSSRRTAPSSS</sequence>
<dbReference type="AlphaFoldDB" id="A0A368SDI6"/>
<proteinExistence type="predicted"/>
<dbReference type="InterPro" id="IPR011676">
    <property type="entry name" value="DUF1618"/>
</dbReference>
<dbReference type="PANTHER" id="PTHR33086">
    <property type="entry name" value="OS05G0468200 PROTEIN-RELATED"/>
    <property type="match status" value="1"/>
</dbReference>
<gene>
    <name evidence="3" type="ORF">SETIT_9G058500v2</name>
</gene>
<protein>
    <recommendedName>
        <fullName evidence="2">DUF1618 domain-containing protein</fullName>
    </recommendedName>
</protein>
<organism evidence="3">
    <name type="scientific">Setaria italica</name>
    <name type="common">Foxtail millet</name>
    <name type="synonym">Panicum italicum</name>
    <dbReference type="NCBI Taxonomy" id="4555"/>
    <lineage>
        <taxon>Eukaryota</taxon>
        <taxon>Viridiplantae</taxon>
        <taxon>Streptophyta</taxon>
        <taxon>Embryophyta</taxon>
        <taxon>Tracheophyta</taxon>
        <taxon>Spermatophyta</taxon>
        <taxon>Magnoliopsida</taxon>
        <taxon>Liliopsida</taxon>
        <taxon>Poales</taxon>
        <taxon>Poaceae</taxon>
        <taxon>PACMAD clade</taxon>
        <taxon>Panicoideae</taxon>
        <taxon>Panicodae</taxon>
        <taxon>Paniceae</taxon>
        <taxon>Cenchrinae</taxon>
        <taxon>Setaria</taxon>
    </lineage>
</organism>
<evidence type="ECO:0000256" key="1">
    <source>
        <dbReference type="SAM" id="MobiDB-lite"/>
    </source>
</evidence>
<reference evidence="3" key="1">
    <citation type="journal article" date="2012" name="Nat. Biotechnol.">
        <title>Reference genome sequence of the model plant Setaria.</title>
        <authorList>
            <person name="Bennetzen J.L."/>
            <person name="Schmutz J."/>
            <person name="Wang H."/>
            <person name="Percifield R."/>
            <person name="Hawkins J."/>
            <person name="Pontaroli A.C."/>
            <person name="Estep M."/>
            <person name="Feng L."/>
            <person name="Vaughn J.N."/>
            <person name="Grimwood J."/>
            <person name="Jenkins J."/>
            <person name="Barry K."/>
            <person name="Lindquist E."/>
            <person name="Hellsten U."/>
            <person name="Deshpande S."/>
            <person name="Wang X."/>
            <person name="Wu X."/>
            <person name="Mitros T."/>
            <person name="Triplett J."/>
            <person name="Yang X."/>
            <person name="Ye C.Y."/>
            <person name="Mauro-Herrera M."/>
            <person name="Wang L."/>
            <person name="Li P."/>
            <person name="Sharma M."/>
            <person name="Sharma R."/>
            <person name="Ronald P.C."/>
            <person name="Panaud O."/>
            <person name="Kellogg E.A."/>
            <person name="Brutnell T.P."/>
            <person name="Doust A.N."/>
            <person name="Tuskan G.A."/>
            <person name="Rokhsar D."/>
            <person name="Devos K.M."/>
        </authorList>
    </citation>
    <scope>NUCLEOTIDE SEQUENCE [LARGE SCALE GENOMIC DNA]</scope>
    <source>
        <strain evidence="3">Yugu1</strain>
    </source>
</reference>
<evidence type="ECO:0000313" key="3">
    <source>
        <dbReference type="EMBL" id="RCV40492.1"/>
    </source>
</evidence>
<name>A0A368SDI6_SETIT</name>
<dbReference type="Pfam" id="PF07762">
    <property type="entry name" value="DUF1618"/>
    <property type="match status" value="1"/>
</dbReference>